<organism evidence="1 2">
    <name type="scientific">Exidia glandulosa HHB12029</name>
    <dbReference type="NCBI Taxonomy" id="1314781"/>
    <lineage>
        <taxon>Eukaryota</taxon>
        <taxon>Fungi</taxon>
        <taxon>Dikarya</taxon>
        <taxon>Basidiomycota</taxon>
        <taxon>Agaricomycotina</taxon>
        <taxon>Agaricomycetes</taxon>
        <taxon>Auriculariales</taxon>
        <taxon>Exidiaceae</taxon>
        <taxon>Exidia</taxon>
    </lineage>
</organism>
<evidence type="ECO:0000313" key="1">
    <source>
        <dbReference type="EMBL" id="KZW03557.1"/>
    </source>
</evidence>
<keyword evidence="2" id="KW-1185">Reference proteome</keyword>
<protein>
    <submittedName>
        <fullName evidence="1">Uncharacterized protein</fullName>
    </submittedName>
</protein>
<feature type="non-terminal residue" evidence="1">
    <location>
        <position position="1"/>
    </location>
</feature>
<sequence>AQRVPAAHSIRLRPRCRYVQSLRLLSKPAVRPRAHHRTRCWASPVRGRRAVLDVASLAPAPSSPSLTPSQSHPPGNASYQSLTVILCSPSAVVCASGCCNCAVHTPIAQTEIKTELAVAVARLSPSKSKPNPWLSAYACVAQRRFAVPIPISQTETEPAVVAVALQLACHCPDRAAVAVLALQTSALCPWTSCSFRRFLVSYALHRPLCNTTASFEAFRSVLTHRVHAQFCGNPCGRHS</sequence>
<dbReference type="InParanoid" id="A0A165QG15"/>
<name>A0A165QG15_EXIGL</name>
<dbReference type="AlphaFoldDB" id="A0A165QG15"/>
<accession>A0A165QG15</accession>
<evidence type="ECO:0000313" key="2">
    <source>
        <dbReference type="Proteomes" id="UP000077266"/>
    </source>
</evidence>
<reference evidence="1 2" key="1">
    <citation type="journal article" date="2016" name="Mol. Biol. Evol.">
        <title>Comparative Genomics of Early-Diverging Mushroom-Forming Fungi Provides Insights into the Origins of Lignocellulose Decay Capabilities.</title>
        <authorList>
            <person name="Nagy L.G."/>
            <person name="Riley R."/>
            <person name="Tritt A."/>
            <person name="Adam C."/>
            <person name="Daum C."/>
            <person name="Floudas D."/>
            <person name="Sun H."/>
            <person name="Yadav J.S."/>
            <person name="Pangilinan J."/>
            <person name="Larsson K.H."/>
            <person name="Matsuura K."/>
            <person name="Barry K."/>
            <person name="Labutti K."/>
            <person name="Kuo R."/>
            <person name="Ohm R.A."/>
            <person name="Bhattacharya S.S."/>
            <person name="Shirouzu T."/>
            <person name="Yoshinaga Y."/>
            <person name="Martin F.M."/>
            <person name="Grigoriev I.V."/>
            <person name="Hibbett D.S."/>
        </authorList>
    </citation>
    <scope>NUCLEOTIDE SEQUENCE [LARGE SCALE GENOMIC DNA]</scope>
    <source>
        <strain evidence="1 2">HHB12029</strain>
    </source>
</reference>
<dbReference type="EMBL" id="KV425883">
    <property type="protein sequence ID" value="KZW03557.1"/>
    <property type="molecule type" value="Genomic_DNA"/>
</dbReference>
<proteinExistence type="predicted"/>
<dbReference type="Proteomes" id="UP000077266">
    <property type="component" value="Unassembled WGS sequence"/>
</dbReference>
<gene>
    <name evidence="1" type="ORF">EXIGLDRAFT_828432</name>
</gene>